<dbReference type="EMBL" id="GBRH01253179">
    <property type="protein sequence ID" value="JAD44716.1"/>
    <property type="molecule type" value="Transcribed_RNA"/>
</dbReference>
<reference evidence="2" key="1">
    <citation type="submission" date="2014-09" db="EMBL/GenBank/DDBJ databases">
        <authorList>
            <person name="Magalhaes I.L.F."/>
            <person name="Oliveira U."/>
            <person name="Santos F.R."/>
            <person name="Vidigal T.H.D.A."/>
            <person name="Brescovit A.D."/>
            <person name="Santos A.J."/>
        </authorList>
    </citation>
    <scope>NUCLEOTIDE SEQUENCE</scope>
    <source>
        <tissue evidence="2">Shoot tissue taken approximately 20 cm above the soil surface</tissue>
    </source>
</reference>
<dbReference type="AlphaFoldDB" id="A0A0A9A0U8"/>
<sequence length="32" mass="3909">MLYLEDSYTYVFGIQYVFLILFLSSHRLTVEF</sequence>
<keyword evidence="1" id="KW-1133">Transmembrane helix</keyword>
<name>A0A0A9A0U8_ARUDO</name>
<reference evidence="2" key="2">
    <citation type="journal article" date="2015" name="Data Brief">
        <title>Shoot transcriptome of the giant reed, Arundo donax.</title>
        <authorList>
            <person name="Barrero R.A."/>
            <person name="Guerrero F.D."/>
            <person name="Moolhuijzen P."/>
            <person name="Goolsby J.A."/>
            <person name="Tidwell J."/>
            <person name="Bellgard S.E."/>
            <person name="Bellgard M.I."/>
        </authorList>
    </citation>
    <scope>NUCLEOTIDE SEQUENCE</scope>
    <source>
        <tissue evidence="2">Shoot tissue taken approximately 20 cm above the soil surface</tissue>
    </source>
</reference>
<proteinExistence type="predicted"/>
<protein>
    <submittedName>
        <fullName evidence="2">Uncharacterized protein</fullName>
    </submittedName>
</protein>
<keyword evidence="1" id="KW-0472">Membrane</keyword>
<accession>A0A0A9A0U8</accession>
<keyword evidence="1" id="KW-0812">Transmembrane</keyword>
<organism evidence="2">
    <name type="scientific">Arundo donax</name>
    <name type="common">Giant reed</name>
    <name type="synonym">Donax arundinaceus</name>
    <dbReference type="NCBI Taxonomy" id="35708"/>
    <lineage>
        <taxon>Eukaryota</taxon>
        <taxon>Viridiplantae</taxon>
        <taxon>Streptophyta</taxon>
        <taxon>Embryophyta</taxon>
        <taxon>Tracheophyta</taxon>
        <taxon>Spermatophyta</taxon>
        <taxon>Magnoliopsida</taxon>
        <taxon>Liliopsida</taxon>
        <taxon>Poales</taxon>
        <taxon>Poaceae</taxon>
        <taxon>PACMAD clade</taxon>
        <taxon>Arundinoideae</taxon>
        <taxon>Arundineae</taxon>
        <taxon>Arundo</taxon>
    </lineage>
</organism>
<feature type="transmembrane region" description="Helical" evidence="1">
    <location>
        <begin position="12"/>
        <end position="30"/>
    </location>
</feature>
<evidence type="ECO:0000256" key="1">
    <source>
        <dbReference type="SAM" id="Phobius"/>
    </source>
</evidence>
<evidence type="ECO:0000313" key="2">
    <source>
        <dbReference type="EMBL" id="JAD44716.1"/>
    </source>
</evidence>